<evidence type="ECO:0000256" key="3">
    <source>
        <dbReference type="ARBA" id="ARBA00023052"/>
    </source>
</evidence>
<keyword evidence="6" id="KW-1185">Reference proteome</keyword>
<accession>A0ABU8LUQ5</accession>
<proteinExistence type="predicted"/>
<evidence type="ECO:0000256" key="1">
    <source>
        <dbReference type="ARBA" id="ARBA00001964"/>
    </source>
</evidence>
<evidence type="ECO:0000256" key="2">
    <source>
        <dbReference type="ARBA" id="ARBA00023002"/>
    </source>
</evidence>
<dbReference type="Pfam" id="PF00676">
    <property type="entry name" value="E1_dh"/>
    <property type="match status" value="1"/>
</dbReference>
<reference evidence="5 6" key="1">
    <citation type="submission" date="2024-02" db="EMBL/GenBank/DDBJ databases">
        <authorList>
            <person name="Saticioglu I.B."/>
        </authorList>
    </citation>
    <scope>NUCLEOTIDE SEQUENCE [LARGE SCALE GENOMIC DNA]</scope>
    <source>
        <strain evidence="5 6">Mu-86</strain>
    </source>
</reference>
<dbReference type="InterPro" id="IPR029061">
    <property type="entry name" value="THDP-binding"/>
</dbReference>
<dbReference type="PANTHER" id="PTHR43380">
    <property type="entry name" value="2-OXOISOVALERATE DEHYDROGENASE SUBUNIT ALPHA, MITOCHONDRIAL"/>
    <property type="match status" value="1"/>
</dbReference>
<keyword evidence="2" id="KW-0560">Oxidoreductase</keyword>
<feature type="domain" description="Dehydrogenase E1 component" evidence="4">
    <location>
        <begin position="51"/>
        <end position="330"/>
    </location>
</feature>
<keyword evidence="5" id="KW-0670">Pyruvate</keyword>
<dbReference type="EMBL" id="JBBDGL010000002">
    <property type="protein sequence ID" value="MEJ1155381.1"/>
    <property type="molecule type" value="Genomic_DNA"/>
</dbReference>
<dbReference type="SUPFAM" id="SSF52518">
    <property type="entry name" value="Thiamin diphosphate-binding fold (THDP-binding)"/>
    <property type="match status" value="1"/>
</dbReference>
<dbReference type="NCBIfam" id="TIGR03181">
    <property type="entry name" value="PDH_E1_alph_x"/>
    <property type="match status" value="1"/>
</dbReference>
<gene>
    <name evidence="5" type="primary">pdhA</name>
    <name evidence="5" type="ORF">WDU96_07170</name>
</gene>
<dbReference type="PANTHER" id="PTHR43380:SF1">
    <property type="entry name" value="2-OXOISOVALERATE DEHYDROGENASE SUBUNIT ALPHA, MITOCHONDRIAL"/>
    <property type="match status" value="1"/>
</dbReference>
<comment type="cofactor">
    <cofactor evidence="1">
        <name>thiamine diphosphate</name>
        <dbReference type="ChEBI" id="CHEBI:58937"/>
    </cofactor>
</comment>
<sequence>MTYTQTTDPDTADDTERVLRLLAPDGSRVHDPILEPWAAKLPADVLRGMYRDMVLTRRIDTEGVALQRQGQLGLWAPCQGQEAVQIGTAHAMNADDFAFGSYRELGVIVSRGARAADFVLSWRGEEHSAYNPYDLNVATPQIIIGAQTLHAVGYAMGIQRDGTDQAAVAYFGDGATSQGDANEALVFAASFEAPVVFVCSNNQWAISEPVSLQSKFPLAGRAPGFGIPSMRVDGNDVLACFAAMKWALERARSGAGPSYIEAVTYRMGPHTTSDDPTRYRTRDEVDLWRSRDPLTRFETFLRAEDVIDAGFVSEVKDQADALAREVREATLGAPRRAPIGVFDHVYDEPHSGLDEQRAWFASYLDGFDEQEQQR</sequence>
<dbReference type="InterPro" id="IPR001017">
    <property type="entry name" value="DH_E1"/>
</dbReference>
<name>A0ABU8LUQ5_9MICO</name>
<protein>
    <submittedName>
        <fullName evidence="5">Pyruvate dehydrogenase (Acetyl-transferring) E1 component subunit alpha</fullName>
    </submittedName>
</protein>
<evidence type="ECO:0000259" key="4">
    <source>
        <dbReference type="Pfam" id="PF00676"/>
    </source>
</evidence>
<dbReference type="InterPro" id="IPR050771">
    <property type="entry name" value="Alpha-ketoacid_DH_E1_comp"/>
</dbReference>
<dbReference type="CDD" id="cd02000">
    <property type="entry name" value="TPP_E1_PDC_ADC_BCADC"/>
    <property type="match status" value="1"/>
</dbReference>
<dbReference type="Proteomes" id="UP001368654">
    <property type="component" value="Unassembled WGS sequence"/>
</dbReference>
<dbReference type="RefSeq" id="WP_337337820.1">
    <property type="nucleotide sequence ID" value="NZ_JBBDGL010000002.1"/>
</dbReference>
<dbReference type="Gene3D" id="3.40.50.970">
    <property type="match status" value="1"/>
</dbReference>
<dbReference type="InterPro" id="IPR017596">
    <property type="entry name" value="PdhA/BkdA"/>
</dbReference>
<comment type="caution">
    <text evidence="5">The sequence shown here is derived from an EMBL/GenBank/DDBJ whole genome shotgun (WGS) entry which is preliminary data.</text>
</comment>
<evidence type="ECO:0000313" key="6">
    <source>
        <dbReference type="Proteomes" id="UP001368654"/>
    </source>
</evidence>
<keyword evidence="3" id="KW-0786">Thiamine pyrophosphate</keyword>
<organism evidence="5 6">
    <name type="scientific">Microbacterium marmarense</name>
    <dbReference type="NCBI Taxonomy" id="3122051"/>
    <lineage>
        <taxon>Bacteria</taxon>
        <taxon>Bacillati</taxon>
        <taxon>Actinomycetota</taxon>
        <taxon>Actinomycetes</taxon>
        <taxon>Micrococcales</taxon>
        <taxon>Microbacteriaceae</taxon>
        <taxon>Microbacterium</taxon>
    </lineage>
</organism>
<evidence type="ECO:0000313" key="5">
    <source>
        <dbReference type="EMBL" id="MEJ1155381.1"/>
    </source>
</evidence>